<dbReference type="KEGG" id="pbap:Pla133_15080"/>
<dbReference type="RefSeq" id="WP_145064275.1">
    <property type="nucleotide sequence ID" value="NZ_CP036287.1"/>
</dbReference>
<accession>A0A518BHJ9</accession>
<name>A0A518BHJ9_9BACT</name>
<sequence>MNEFLSPSLSEPLAAGRELVVGRYLLRNVRPGDEVGLVRLFRSCFPPDPGVFQPSSESLWRWKYGAPEGPLSCLAETLDTGEIVAHVGGLAMPMRCDGKRRLTVQCADHMVDREHRRSLEGTSLFTRLMYLWIENHCGMGGAFLAWGFPSPRDSRIGERQLGYRALQPVRPLVRGIDRGAGARSASAGVVDRLPADAGELWERTSTLVRHTVERSQSYLERRYGDGTDSPYRVVALPGRGLAVVRPGGLEDRVAHVLEWIVDRDDHEAAELLLDGIDRVAGALDCPQTGTWLPTWDRGHDWFRSQGAVVHTIALRRTGRSWDPELPIEELDAGAYFSLGDIDFL</sequence>
<organism evidence="1 2">
    <name type="scientific">Engelhardtia mirabilis</name>
    <dbReference type="NCBI Taxonomy" id="2528011"/>
    <lineage>
        <taxon>Bacteria</taxon>
        <taxon>Pseudomonadati</taxon>
        <taxon>Planctomycetota</taxon>
        <taxon>Planctomycetia</taxon>
        <taxon>Planctomycetia incertae sedis</taxon>
        <taxon>Engelhardtia</taxon>
    </lineage>
</organism>
<protein>
    <submittedName>
        <fullName evidence="1">Uncharacterized protein</fullName>
    </submittedName>
</protein>
<dbReference type="EMBL" id="CP036287">
    <property type="protein sequence ID" value="QDU66435.1"/>
    <property type="molecule type" value="Genomic_DNA"/>
</dbReference>
<gene>
    <name evidence="1" type="ORF">Pla133_15080</name>
</gene>
<keyword evidence="2" id="KW-1185">Reference proteome</keyword>
<evidence type="ECO:0000313" key="1">
    <source>
        <dbReference type="EMBL" id="QDU66435.1"/>
    </source>
</evidence>
<dbReference type="AlphaFoldDB" id="A0A518BHJ9"/>
<dbReference type="Gene3D" id="3.40.630.30">
    <property type="match status" value="1"/>
</dbReference>
<dbReference type="SUPFAM" id="SSF55729">
    <property type="entry name" value="Acyl-CoA N-acyltransferases (Nat)"/>
    <property type="match status" value="1"/>
</dbReference>
<evidence type="ECO:0000313" key="2">
    <source>
        <dbReference type="Proteomes" id="UP000316921"/>
    </source>
</evidence>
<proteinExistence type="predicted"/>
<dbReference type="Proteomes" id="UP000316921">
    <property type="component" value="Chromosome"/>
</dbReference>
<dbReference type="InterPro" id="IPR016181">
    <property type="entry name" value="Acyl_CoA_acyltransferase"/>
</dbReference>
<reference evidence="1 2" key="1">
    <citation type="submission" date="2019-02" db="EMBL/GenBank/DDBJ databases">
        <title>Deep-cultivation of Planctomycetes and their phenomic and genomic characterization uncovers novel biology.</title>
        <authorList>
            <person name="Wiegand S."/>
            <person name="Jogler M."/>
            <person name="Boedeker C."/>
            <person name="Pinto D."/>
            <person name="Vollmers J."/>
            <person name="Rivas-Marin E."/>
            <person name="Kohn T."/>
            <person name="Peeters S.H."/>
            <person name="Heuer A."/>
            <person name="Rast P."/>
            <person name="Oberbeckmann S."/>
            <person name="Bunk B."/>
            <person name="Jeske O."/>
            <person name="Meyerdierks A."/>
            <person name="Storesund J.E."/>
            <person name="Kallscheuer N."/>
            <person name="Luecker S."/>
            <person name="Lage O.M."/>
            <person name="Pohl T."/>
            <person name="Merkel B.J."/>
            <person name="Hornburger P."/>
            <person name="Mueller R.-W."/>
            <person name="Bruemmer F."/>
            <person name="Labrenz M."/>
            <person name="Spormann A.M."/>
            <person name="Op den Camp H."/>
            <person name="Overmann J."/>
            <person name="Amann R."/>
            <person name="Jetten M.S.M."/>
            <person name="Mascher T."/>
            <person name="Medema M.H."/>
            <person name="Devos D.P."/>
            <person name="Kaster A.-K."/>
            <person name="Ovreas L."/>
            <person name="Rohde M."/>
            <person name="Galperin M.Y."/>
            <person name="Jogler C."/>
        </authorList>
    </citation>
    <scope>NUCLEOTIDE SEQUENCE [LARGE SCALE GENOMIC DNA]</scope>
    <source>
        <strain evidence="1 2">Pla133</strain>
    </source>
</reference>